<evidence type="ECO:0000256" key="2">
    <source>
        <dbReference type="ARBA" id="ARBA00004298"/>
    </source>
</evidence>
<keyword evidence="15" id="KW-1185">Reference proteome</keyword>
<keyword evidence="12 13" id="KW-0472">Membrane</keyword>
<accession>U4L8R4</accession>
<sequence>MGVPFEALLPFGIIIGMFGITGGAMSGLRYLRYDKHRGRYGLDTWDLVMIERDRRLTGNMYGQTDAPIAPKGFELNSAWRLEKRMT</sequence>
<keyword evidence="9" id="KW-0249">Electron transport</keyword>
<keyword evidence="11" id="KW-0496">Mitochondrion</keyword>
<evidence type="ECO:0000256" key="10">
    <source>
        <dbReference type="ARBA" id="ARBA00022989"/>
    </source>
</evidence>
<keyword evidence="5" id="KW-0813">Transport</keyword>
<dbReference type="InterPro" id="IPR017384">
    <property type="entry name" value="NADH_Ub_cplx-1_asu_su-1"/>
</dbReference>
<evidence type="ECO:0000313" key="14">
    <source>
        <dbReference type="EMBL" id="CCX14295.1"/>
    </source>
</evidence>
<comment type="similarity">
    <text evidence="3">Belongs to the complex I NDUFA1 subunit family.</text>
</comment>
<dbReference type="Pfam" id="PF15879">
    <property type="entry name" value="MWFE"/>
    <property type="match status" value="1"/>
</dbReference>
<dbReference type="OMA" id="EVSNPWK"/>
<dbReference type="STRING" id="1076935.U4L8R4"/>
<dbReference type="GO" id="GO:0005743">
    <property type="term" value="C:mitochondrial inner membrane"/>
    <property type="evidence" value="ECO:0007669"/>
    <property type="project" value="UniProtKB-SubCell"/>
</dbReference>
<dbReference type="eggNOG" id="ENOG502S786">
    <property type="taxonomic scope" value="Eukaryota"/>
</dbReference>
<dbReference type="AlphaFoldDB" id="U4L8R4"/>
<evidence type="ECO:0000256" key="1">
    <source>
        <dbReference type="ARBA" id="ARBA00003195"/>
    </source>
</evidence>
<evidence type="ECO:0000256" key="13">
    <source>
        <dbReference type="SAM" id="Phobius"/>
    </source>
</evidence>
<reference evidence="14 15" key="1">
    <citation type="journal article" date="2013" name="PLoS Genet.">
        <title>The genome and development-dependent transcriptomes of Pyronema confluens: a window into fungal evolution.</title>
        <authorList>
            <person name="Traeger S."/>
            <person name="Altegoer F."/>
            <person name="Freitag M."/>
            <person name="Gabaldon T."/>
            <person name="Kempken F."/>
            <person name="Kumar A."/>
            <person name="Marcet-Houben M."/>
            <person name="Poggeler S."/>
            <person name="Stajich J.E."/>
            <person name="Nowrousian M."/>
        </authorList>
    </citation>
    <scope>NUCLEOTIDE SEQUENCE [LARGE SCALE GENOMIC DNA]</scope>
    <source>
        <strain evidence="15">CBS 100304</strain>
        <tissue evidence="14">Vegetative mycelium</tissue>
    </source>
</reference>
<keyword evidence="7 13" id="KW-0812">Transmembrane</keyword>
<gene>
    <name evidence="14" type="ORF">PCON_13888</name>
</gene>
<dbReference type="Proteomes" id="UP000018144">
    <property type="component" value="Unassembled WGS sequence"/>
</dbReference>
<name>U4L8R4_PYROM</name>
<keyword evidence="10 13" id="KW-1133">Transmembrane helix</keyword>
<dbReference type="PANTHER" id="PTHR17098">
    <property type="entry name" value="NADH-UBIQUINONE OXIDOREDUCTASE MWFE SUBUNIT"/>
    <property type="match status" value="1"/>
</dbReference>
<dbReference type="EMBL" id="HF935952">
    <property type="protein sequence ID" value="CCX14295.1"/>
    <property type="molecule type" value="Genomic_DNA"/>
</dbReference>
<keyword evidence="8" id="KW-0999">Mitochondrion inner membrane</keyword>
<evidence type="ECO:0000256" key="12">
    <source>
        <dbReference type="ARBA" id="ARBA00023136"/>
    </source>
</evidence>
<protein>
    <recommendedName>
        <fullName evidence="4">NADH dehydrogenase [ubiquinone] 1 alpha subcomplex subunit 1</fullName>
    </recommendedName>
</protein>
<keyword evidence="6" id="KW-0679">Respiratory chain</keyword>
<evidence type="ECO:0000256" key="3">
    <source>
        <dbReference type="ARBA" id="ARBA00009960"/>
    </source>
</evidence>
<evidence type="ECO:0000313" key="15">
    <source>
        <dbReference type="Proteomes" id="UP000018144"/>
    </source>
</evidence>
<dbReference type="PANTHER" id="PTHR17098:SF2">
    <property type="entry name" value="NADH DEHYDROGENASE [UBIQUINONE] 1 ALPHA SUBCOMPLEX SUBUNIT 1"/>
    <property type="match status" value="1"/>
</dbReference>
<comment type="function">
    <text evidence="1">Accessory subunit of the mitochondrial membrane respiratory chain NADH dehydrogenase (Complex I), that is believed not to be involved in catalysis. Complex I functions in the transfer of electrons from NADH to the respiratory chain. The immediate electron acceptor for the enzyme is believed to be ubiquinone.</text>
</comment>
<evidence type="ECO:0000256" key="6">
    <source>
        <dbReference type="ARBA" id="ARBA00022660"/>
    </source>
</evidence>
<evidence type="ECO:0000256" key="7">
    <source>
        <dbReference type="ARBA" id="ARBA00022692"/>
    </source>
</evidence>
<evidence type="ECO:0000256" key="9">
    <source>
        <dbReference type="ARBA" id="ARBA00022982"/>
    </source>
</evidence>
<evidence type="ECO:0000256" key="11">
    <source>
        <dbReference type="ARBA" id="ARBA00023128"/>
    </source>
</evidence>
<feature type="transmembrane region" description="Helical" evidence="13">
    <location>
        <begin position="12"/>
        <end position="31"/>
    </location>
</feature>
<organism evidence="14 15">
    <name type="scientific">Pyronema omphalodes (strain CBS 100304)</name>
    <name type="common">Pyronema confluens</name>
    <dbReference type="NCBI Taxonomy" id="1076935"/>
    <lineage>
        <taxon>Eukaryota</taxon>
        <taxon>Fungi</taxon>
        <taxon>Dikarya</taxon>
        <taxon>Ascomycota</taxon>
        <taxon>Pezizomycotina</taxon>
        <taxon>Pezizomycetes</taxon>
        <taxon>Pezizales</taxon>
        <taxon>Pyronemataceae</taxon>
        <taxon>Pyronema</taxon>
    </lineage>
</organism>
<evidence type="ECO:0000256" key="4">
    <source>
        <dbReference type="ARBA" id="ARBA00016392"/>
    </source>
</evidence>
<evidence type="ECO:0000256" key="8">
    <source>
        <dbReference type="ARBA" id="ARBA00022792"/>
    </source>
</evidence>
<dbReference type="OrthoDB" id="1920692at2759"/>
<evidence type="ECO:0000256" key="5">
    <source>
        <dbReference type="ARBA" id="ARBA00022448"/>
    </source>
</evidence>
<proteinExistence type="inferred from homology"/>
<comment type="subcellular location">
    <subcellularLocation>
        <location evidence="2">Mitochondrion inner membrane</location>
        <topology evidence="2">Single-pass membrane protein</topology>
        <orientation evidence="2">Matrix side</orientation>
    </subcellularLocation>
</comment>